<dbReference type="NCBIfam" id="TIGR00275">
    <property type="entry name" value="aminoacetone oxidase family FAD-binding enzyme"/>
    <property type="match status" value="1"/>
</dbReference>
<feature type="domain" description="RsdA/BaiN/AoA(So)-like Rossmann fold-like" evidence="4">
    <location>
        <begin position="3"/>
        <end position="398"/>
    </location>
</feature>
<dbReference type="SUPFAM" id="SSF160996">
    <property type="entry name" value="HI0933 insert domain-like"/>
    <property type="match status" value="1"/>
</dbReference>
<dbReference type="Gene3D" id="3.50.50.60">
    <property type="entry name" value="FAD/NAD(P)-binding domain"/>
    <property type="match status" value="1"/>
</dbReference>
<dbReference type="Pfam" id="PF22780">
    <property type="entry name" value="HI0933_like_1st"/>
    <property type="match status" value="1"/>
</dbReference>
<evidence type="ECO:0000256" key="2">
    <source>
        <dbReference type="ARBA" id="ARBA00022630"/>
    </source>
</evidence>
<comment type="caution">
    <text evidence="6">The sequence shown here is derived from an EMBL/GenBank/DDBJ whole genome shotgun (WGS) entry which is preliminary data.</text>
</comment>
<dbReference type="Gene3D" id="2.40.30.10">
    <property type="entry name" value="Translation factors"/>
    <property type="match status" value="1"/>
</dbReference>
<evidence type="ECO:0000256" key="3">
    <source>
        <dbReference type="ARBA" id="ARBA00022827"/>
    </source>
</evidence>
<proteinExistence type="predicted"/>
<dbReference type="InterPro" id="IPR036188">
    <property type="entry name" value="FAD/NAD-bd_sf"/>
</dbReference>
<keyword evidence="3" id="KW-0274">FAD</keyword>
<dbReference type="PRINTS" id="PR00368">
    <property type="entry name" value="FADPNR"/>
</dbReference>
<dbReference type="PRINTS" id="PR00411">
    <property type="entry name" value="PNDRDTASEI"/>
</dbReference>
<feature type="domain" description="RsdA/BaiN/AoA(So)-like insert" evidence="5">
    <location>
        <begin position="185"/>
        <end position="345"/>
    </location>
</feature>
<protein>
    <submittedName>
        <fullName evidence="6">NAD(P)/FAD-dependent oxidoreductase</fullName>
    </submittedName>
</protein>
<reference evidence="6" key="2">
    <citation type="journal article" date="2021" name="PeerJ">
        <title>Extensive microbial diversity within the chicken gut microbiome revealed by metagenomics and culture.</title>
        <authorList>
            <person name="Gilroy R."/>
            <person name="Ravi A."/>
            <person name="Getino M."/>
            <person name="Pursley I."/>
            <person name="Horton D.L."/>
            <person name="Alikhan N.F."/>
            <person name="Baker D."/>
            <person name="Gharbi K."/>
            <person name="Hall N."/>
            <person name="Watson M."/>
            <person name="Adriaenssens E.M."/>
            <person name="Foster-Nyarko E."/>
            <person name="Jarju S."/>
            <person name="Secka A."/>
            <person name="Antonio M."/>
            <person name="Oren A."/>
            <person name="Chaudhuri R.R."/>
            <person name="La Ragione R."/>
            <person name="Hildebrand F."/>
            <person name="Pallen M.J."/>
        </authorList>
    </citation>
    <scope>NUCLEOTIDE SEQUENCE</scope>
    <source>
        <strain evidence="6">CHK147-3167</strain>
    </source>
</reference>
<dbReference type="Proteomes" id="UP000886786">
    <property type="component" value="Unassembled WGS sequence"/>
</dbReference>
<dbReference type="InterPro" id="IPR057661">
    <property type="entry name" value="RsdA/BaiN/AoA(So)_Rossmann"/>
</dbReference>
<name>A0A9D0ZTA8_9FIRM</name>
<evidence type="ECO:0000256" key="1">
    <source>
        <dbReference type="ARBA" id="ARBA00001974"/>
    </source>
</evidence>
<organism evidence="6 7">
    <name type="scientific">Candidatus Coprosoma intestinipullorum</name>
    <dbReference type="NCBI Taxonomy" id="2840752"/>
    <lineage>
        <taxon>Bacteria</taxon>
        <taxon>Bacillati</taxon>
        <taxon>Bacillota</taxon>
        <taxon>Bacillota incertae sedis</taxon>
        <taxon>Candidatus Coprosoma</taxon>
    </lineage>
</organism>
<dbReference type="AlphaFoldDB" id="A0A9D0ZTA8"/>
<dbReference type="SUPFAM" id="SSF51905">
    <property type="entry name" value="FAD/NAD(P)-binding domain"/>
    <property type="match status" value="1"/>
</dbReference>
<gene>
    <name evidence="6" type="ORF">IAB27_05125</name>
</gene>
<dbReference type="PANTHER" id="PTHR42887:SF2">
    <property type="entry name" value="OS12G0638800 PROTEIN"/>
    <property type="match status" value="1"/>
</dbReference>
<dbReference type="InterPro" id="IPR004792">
    <property type="entry name" value="BaiN-like"/>
</dbReference>
<dbReference type="Gene3D" id="1.10.8.260">
    <property type="entry name" value="HI0933 insert domain-like"/>
    <property type="match status" value="1"/>
</dbReference>
<sequence>MKDIVIIGGGAAGLTAAIFAAKKGHKVTIIERNNTCGKKILITGNGKCNFWNEDQNLTHYHSSNKEYIKNIINKETNEEILSFFKKIGIVPKIKNGYYYPYSEQSSSIKNALLTEIKNLNIEIIYNITVTEITKKDNFIINPNKENIKTKKLIIATGSNACPKTGSNGIGYTIAQKLGHQIIKPYPGLVQLKGFEPYFKKWAGVRTDAIVTLYEDGKKIKEESGQLQLTDYGLSGICIFNLSSYIARNLENHKEEISINFTPWLKENQKTWLKNQNKLVPDRTLEELLEGFLNYKLIPIILKEAGLNQNQTLDKLKDFELDKLIQKLTDFKVKITGTNTFNEAQICTGGIPLTEINSKTMESLKVKNLYFTGEILDVNGDCGGYNLSFAWTTGMLAGKNI</sequence>
<keyword evidence="2" id="KW-0285">Flavoprotein</keyword>
<reference evidence="6" key="1">
    <citation type="submission" date="2020-10" db="EMBL/GenBank/DDBJ databases">
        <authorList>
            <person name="Gilroy R."/>
        </authorList>
    </citation>
    <scope>NUCLEOTIDE SEQUENCE</scope>
    <source>
        <strain evidence="6">CHK147-3167</strain>
    </source>
</reference>
<dbReference type="EMBL" id="DVFV01000095">
    <property type="protein sequence ID" value="HIQ90985.1"/>
    <property type="molecule type" value="Genomic_DNA"/>
</dbReference>
<dbReference type="InterPro" id="IPR055178">
    <property type="entry name" value="RsdA/BaiN/AoA(So)-like_dom"/>
</dbReference>
<evidence type="ECO:0000313" key="7">
    <source>
        <dbReference type="Proteomes" id="UP000886786"/>
    </source>
</evidence>
<accession>A0A9D0ZTA8</accession>
<evidence type="ECO:0000259" key="5">
    <source>
        <dbReference type="Pfam" id="PF22780"/>
    </source>
</evidence>
<dbReference type="Pfam" id="PF03486">
    <property type="entry name" value="HI0933_like"/>
    <property type="match status" value="1"/>
</dbReference>
<dbReference type="PANTHER" id="PTHR42887">
    <property type="entry name" value="OS12G0638800 PROTEIN"/>
    <property type="match status" value="1"/>
</dbReference>
<comment type="cofactor">
    <cofactor evidence="1">
        <name>FAD</name>
        <dbReference type="ChEBI" id="CHEBI:57692"/>
    </cofactor>
</comment>
<evidence type="ECO:0000259" key="4">
    <source>
        <dbReference type="Pfam" id="PF03486"/>
    </source>
</evidence>
<evidence type="ECO:0000313" key="6">
    <source>
        <dbReference type="EMBL" id="HIQ90985.1"/>
    </source>
</evidence>
<dbReference type="InterPro" id="IPR023166">
    <property type="entry name" value="BaiN-like_dom_sf"/>
</dbReference>